<organism evidence="5 6">
    <name type="scientific">Gordonia terrae C-6</name>
    <dbReference type="NCBI Taxonomy" id="1316928"/>
    <lineage>
        <taxon>Bacteria</taxon>
        <taxon>Bacillati</taxon>
        <taxon>Actinomycetota</taxon>
        <taxon>Actinomycetes</taxon>
        <taxon>Mycobacteriales</taxon>
        <taxon>Gordoniaceae</taxon>
        <taxon>Gordonia</taxon>
    </lineage>
</organism>
<dbReference type="PROSITE" id="PS50977">
    <property type="entry name" value="HTH_TETR_2"/>
    <property type="match status" value="1"/>
</dbReference>
<evidence type="ECO:0000313" key="5">
    <source>
        <dbReference type="EMBL" id="EON30477.1"/>
    </source>
</evidence>
<dbReference type="AlphaFoldDB" id="R7Y3B0"/>
<dbReference type="InterPro" id="IPR001647">
    <property type="entry name" value="HTH_TetR"/>
</dbReference>
<dbReference type="OrthoDB" id="8654052at2"/>
<feature type="DNA-binding region" description="H-T-H motif" evidence="2">
    <location>
        <begin position="23"/>
        <end position="42"/>
    </location>
</feature>
<dbReference type="InterPro" id="IPR009057">
    <property type="entry name" value="Homeodomain-like_sf"/>
</dbReference>
<proteinExistence type="predicted"/>
<keyword evidence="1 2" id="KW-0238">DNA-binding</keyword>
<comment type="caution">
    <text evidence="5">The sequence shown here is derived from an EMBL/GenBank/DDBJ whole genome shotgun (WGS) entry which is preliminary data.</text>
</comment>
<name>R7Y3B0_9ACTN</name>
<reference evidence="5 6" key="1">
    <citation type="journal article" date="2013" name="Genome Announc.">
        <title>Draft Genome Sequence of a Benzothiophene-Desulfurizing Bacterium, Gordona terrae Strain C-6.</title>
        <authorList>
            <person name="Wang W."/>
            <person name="Ma T."/>
            <person name="Ren Y."/>
            <person name="Li G."/>
        </authorList>
    </citation>
    <scope>NUCLEOTIDE SEQUENCE [LARGE SCALE GENOMIC DNA]</scope>
    <source>
        <strain evidence="5 6">C-6</strain>
    </source>
</reference>
<evidence type="ECO:0000259" key="4">
    <source>
        <dbReference type="PROSITE" id="PS50977"/>
    </source>
</evidence>
<dbReference type="RefSeq" id="WP_010844842.1">
    <property type="nucleotide sequence ID" value="NZ_AQPW01000054.1"/>
</dbReference>
<gene>
    <name evidence="5" type="ORF">GTC6_22407</name>
</gene>
<dbReference type="GO" id="GO:0003677">
    <property type="term" value="F:DNA binding"/>
    <property type="evidence" value="ECO:0007669"/>
    <property type="project" value="UniProtKB-UniRule"/>
</dbReference>
<accession>R7Y3B0</accession>
<dbReference type="Proteomes" id="UP000013569">
    <property type="component" value="Unassembled WGS sequence"/>
</dbReference>
<evidence type="ECO:0000313" key="6">
    <source>
        <dbReference type="Proteomes" id="UP000013569"/>
    </source>
</evidence>
<dbReference type="Gene3D" id="1.10.357.10">
    <property type="entry name" value="Tetracycline Repressor, domain 2"/>
    <property type="match status" value="1"/>
</dbReference>
<feature type="region of interest" description="Disordered" evidence="3">
    <location>
        <begin position="186"/>
        <end position="210"/>
    </location>
</feature>
<dbReference type="Pfam" id="PF00440">
    <property type="entry name" value="TetR_N"/>
    <property type="match status" value="1"/>
</dbReference>
<dbReference type="PATRIC" id="fig|1316928.3.peg.4533"/>
<feature type="domain" description="HTH tetR-type" evidence="4">
    <location>
        <begin position="1"/>
        <end position="60"/>
    </location>
</feature>
<dbReference type="SUPFAM" id="SSF46689">
    <property type="entry name" value="Homeodomain-like"/>
    <property type="match status" value="1"/>
</dbReference>
<dbReference type="EMBL" id="AQPW01000054">
    <property type="protein sequence ID" value="EON30477.1"/>
    <property type="molecule type" value="Genomic_DNA"/>
</dbReference>
<sequence>MDRDRMVDVGVGLVSRFGAKTLSLTSVARHAGVARATAYRMFGGREALVTAIVEREVSLLRVKLVEWSASAPDAAGKIHAQVVNVLPYIRNHDALQYVLRKEPEEVVRALVATSDSAGPTLIHQIVSETLPDLEPQIGDQLFPNPRGAAEFLVRTIYSLMLIPDSFLSDEQIAELVVRAVVRTDAEGDASGGDDSGGVPPTGGAAPGAAR</sequence>
<feature type="compositionally biased region" description="Low complexity" evidence="3">
    <location>
        <begin position="196"/>
        <end position="210"/>
    </location>
</feature>
<evidence type="ECO:0000256" key="1">
    <source>
        <dbReference type="ARBA" id="ARBA00023125"/>
    </source>
</evidence>
<evidence type="ECO:0000256" key="2">
    <source>
        <dbReference type="PROSITE-ProRule" id="PRU00335"/>
    </source>
</evidence>
<evidence type="ECO:0000256" key="3">
    <source>
        <dbReference type="SAM" id="MobiDB-lite"/>
    </source>
</evidence>
<protein>
    <submittedName>
        <fullName evidence="5">Regulatory protein TetR</fullName>
    </submittedName>
</protein>